<proteinExistence type="predicted"/>
<evidence type="ECO:0000313" key="1">
    <source>
        <dbReference type="EMBL" id="MBP2366575.1"/>
    </source>
</evidence>
<protein>
    <submittedName>
        <fullName evidence="1">Uncharacterized protein</fullName>
    </submittedName>
</protein>
<sequence length="37" mass="3739">MPIATGRGGHVAVVAIGRPGVRTVLGPGGRPPEHRGR</sequence>
<reference evidence="1 2" key="1">
    <citation type="submission" date="2021-03" db="EMBL/GenBank/DDBJ databases">
        <title>Sequencing the genomes of 1000 actinobacteria strains.</title>
        <authorList>
            <person name="Klenk H.-P."/>
        </authorList>
    </citation>
    <scope>NUCLEOTIDE SEQUENCE [LARGE SCALE GENOMIC DNA]</scope>
    <source>
        <strain evidence="1 2">DSM 45256</strain>
    </source>
</reference>
<gene>
    <name evidence="1" type="ORF">JOF36_002271</name>
</gene>
<dbReference type="Proteomes" id="UP001519295">
    <property type="component" value="Unassembled WGS sequence"/>
</dbReference>
<comment type="caution">
    <text evidence="1">The sequence shown here is derived from an EMBL/GenBank/DDBJ whole genome shotgun (WGS) entry which is preliminary data.</text>
</comment>
<keyword evidence="2" id="KW-1185">Reference proteome</keyword>
<evidence type="ECO:0000313" key="2">
    <source>
        <dbReference type="Proteomes" id="UP001519295"/>
    </source>
</evidence>
<organism evidence="1 2">
    <name type="scientific">Pseudonocardia parietis</name>
    <dbReference type="NCBI Taxonomy" id="570936"/>
    <lineage>
        <taxon>Bacteria</taxon>
        <taxon>Bacillati</taxon>
        <taxon>Actinomycetota</taxon>
        <taxon>Actinomycetes</taxon>
        <taxon>Pseudonocardiales</taxon>
        <taxon>Pseudonocardiaceae</taxon>
        <taxon>Pseudonocardia</taxon>
    </lineage>
</organism>
<dbReference type="EMBL" id="JAGINU010000001">
    <property type="protein sequence ID" value="MBP2366575.1"/>
    <property type="molecule type" value="Genomic_DNA"/>
</dbReference>
<accession>A0ABS4VRK7</accession>
<name>A0ABS4VRK7_9PSEU</name>